<evidence type="ECO:0000256" key="1">
    <source>
        <dbReference type="SAM" id="MobiDB-lite"/>
    </source>
</evidence>
<accession>A0A222I4A2</accession>
<dbReference type="KEGG" id="smer:DU99_03805"/>
<dbReference type="AlphaFoldDB" id="A0A222I4A2"/>
<protein>
    <submittedName>
        <fullName evidence="2">Uncharacterized protein</fullName>
    </submittedName>
</protein>
<feature type="compositionally biased region" description="Polar residues" evidence="1">
    <location>
        <begin position="127"/>
        <end position="136"/>
    </location>
</feature>
<proteinExistence type="predicted"/>
<comment type="caution">
    <text evidence="2">The sequence shown here is derived from an EMBL/GenBank/DDBJ whole genome shotgun (WGS) entry which is preliminary data.</text>
</comment>
<sequence>MRLAFGTFQSFKQCLDPLVVLFLGVALKVAHRPAYMKIPIAQIRLITAGLVYGLPNMSRWYLHCLPGNSFNANNAKRLSKVPLACTGNISSVLFAVLLVNQCFLNHANTLAPRSRGRSGNKGEPTRVSISVAQTRR</sequence>
<organism evidence="2 3">
    <name type="scientific">Rhizobium meliloti</name>
    <name type="common">Ensifer meliloti</name>
    <name type="synonym">Sinorhizobium meliloti</name>
    <dbReference type="NCBI Taxonomy" id="382"/>
    <lineage>
        <taxon>Bacteria</taxon>
        <taxon>Pseudomonadati</taxon>
        <taxon>Pseudomonadota</taxon>
        <taxon>Alphaproteobacteria</taxon>
        <taxon>Hyphomicrobiales</taxon>
        <taxon>Rhizobiaceae</taxon>
        <taxon>Sinorhizobium/Ensifer group</taxon>
        <taxon>Sinorhizobium</taxon>
    </lineage>
</organism>
<feature type="region of interest" description="Disordered" evidence="1">
    <location>
        <begin position="112"/>
        <end position="136"/>
    </location>
</feature>
<dbReference type="Proteomes" id="UP000429484">
    <property type="component" value="Unassembled WGS sequence"/>
</dbReference>
<evidence type="ECO:0000313" key="2">
    <source>
        <dbReference type="EMBL" id="MQW38132.1"/>
    </source>
</evidence>
<dbReference type="EMBL" id="WISR01000294">
    <property type="protein sequence ID" value="MQW38132.1"/>
    <property type="molecule type" value="Genomic_DNA"/>
</dbReference>
<reference evidence="2 3" key="1">
    <citation type="journal article" date="2013" name="Genome Biol.">
        <title>Comparative genomics of the core and accessory genomes of 48 Sinorhizobium strains comprising five genospecies.</title>
        <authorList>
            <person name="Sugawara M."/>
            <person name="Epstein B."/>
            <person name="Badgley B.D."/>
            <person name="Unno T."/>
            <person name="Xu L."/>
            <person name="Reese J."/>
            <person name="Gyaneshwar P."/>
            <person name="Denny R."/>
            <person name="Mudge J."/>
            <person name="Bharti A.K."/>
            <person name="Farmer A.D."/>
            <person name="May G.D."/>
            <person name="Woodward J.E."/>
            <person name="Medigue C."/>
            <person name="Vallenet D."/>
            <person name="Lajus A."/>
            <person name="Rouy Z."/>
            <person name="Martinez-Vaz B."/>
            <person name="Tiffin P."/>
            <person name="Young N.D."/>
            <person name="Sadowsky M.J."/>
        </authorList>
    </citation>
    <scope>NUCLEOTIDE SEQUENCE [LARGE SCALE GENOMIC DNA]</scope>
    <source>
        <strain evidence="2 3">N6B1</strain>
    </source>
</reference>
<gene>
    <name evidence="2" type="ORF">GHK53_36710</name>
</gene>
<name>A0A222I4A2_RHIML</name>
<evidence type="ECO:0000313" key="3">
    <source>
        <dbReference type="Proteomes" id="UP000429484"/>
    </source>
</evidence>